<proteinExistence type="predicted"/>
<dbReference type="EMBL" id="ANAH02000001">
    <property type="protein sequence ID" value="EPX64856.1"/>
    <property type="molecule type" value="Genomic_DNA"/>
</dbReference>
<dbReference type="AlphaFoldDB" id="S9PP86"/>
<dbReference type="Proteomes" id="UP000011682">
    <property type="component" value="Unassembled WGS sequence"/>
</dbReference>
<accession>S9PP86</accession>
<evidence type="ECO:0000313" key="1">
    <source>
        <dbReference type="EMBL" id="EPX64856.1"/>
    </source>
</evidence>
<dbReference type="InterPro" id="IPR011101">
    <property type="entry name" value="DUF5131"/>
</dbReference>
<gene>
    <name evidence="1" type="ORF">D187_000278</name>
</gene>
<protein>
    <submittedName>
        <fullName evidence="1">Uncharacterized protein</fullName>
    </submittedName>
</protein>
<reference evidence="1" key="1">
    <citation type="submission" date="2013-05" db="EMBL/GenBank/DDBJ databases">
        <title>Genome assembly of Cystobacter fuscus DSM 2262.</title>
        <authorList>
            <person name="Sharma G."/>
            <person name="Khatri I."/>
            <person name="Kaur C."/>
            <person name="Mayilraj S."/>
            <person name="Subramanian S."/>
        </authorList>
    </citation>
    <scope>NUCLEOTIDE SEQUENCE [LARGE SCALE GENOMIC DNA]</scope>
    <source>
        <strain evidence="1">DSM 2262</strain>
    </source>
</reference>
<dbReference type="eggNOG" id="COG4422">
    <property type="taxonomic scope" value="Bacteria"/>
</dbReference>
<dbReference type="Pfam" id="PF07505">
    <property type="entry name" value="DUF5131"/>
    <property type="match status" value="1"/>
</dbReference>
<evidence type="ECO:0000313" key="2">
    <source>
        <dbReference type="Proteomes" id="UP000011682"/>
    </source>
</evidence>
<name>S9PP86_CYSF2</name>
<organism evidence="1 2">
    <name type="scientific">Cystobacter fuscus (strain ATCC 25194 / DSM 2262 / NBRC 100088 / M29)</name>
    <dbReference type="NCBI Taxonomy" id="1242864"/>
    <lineage>
        <taxon>Bacteria</taxon>
        <taxon>Pseudomonadati</taxon>
        <taxon>Myxococcota</taxon>
        <taxon>Myxococcia</taxon>
        <taxon>Myxococcales</taxon>
        <taxon>Cystobacterineae</taxon>
        <taxon>Archangiaceae</taxon>
        <taxon>Cystobacter</taxon>
    </lineage>
</organism>
<sequence>MSIPFFFKQWGAYGPDGIRRSKKENGRMLGDKEWNEFPVGSL</sequence>
<comment type="caution">
    <text evidence="1">The sequence shown here is derived from an EMBL/GenBank/DDBJ whole genome shotgun (WGS) entry which is preliminary data.</text>
</comment>
<keyword evidence="2" id="KW-1185">Reference proteome</keyword>